<proteinExistence type="predicted"/>
<dbReference type="AlphaFoldDB" id="A0AAW1IF05"/>
<feature type="compositionally biased region" description="Basic and acidic residues" evidence="1">
    <location>
        <begin position="133"/>
        <end position="145"/>
    </location>
</feature>
<dbReference type="PROSITE" id="PS51912">
    <property type="entry name" value="DMAP1_BIND"/>
    <property type="match status" value="1"/>
</dbReference>
<feature type="compositionally biased region" description="Pro residues" evidence="1">
    <location>
        <begin position="34"/>
        <end position="45"/>
    </location>
</feature>
<feature type="compositionally biased region" description="Polar residues" evidence="1">
    <location>
        <begin position="225"/>
        <end position="234"/>
    </location>
</feature>
<comment type="caution">
    <text evidence="3">The sequence shown here is derived from an EMBL/GenBank/DDBJ whole genome shotgun (WGS) entry which is preliminary data.</text>
</comment>
<evidence type="ECO:0000256" key="1">
    <source>
        <dbReference type="SAM" id="MobiDB-lite"/>
    </source>
</evidence>
<evidence type="ECO:0000313" key="4">
    <source>
        <dbReference type="Proteomes" id="UP001458880"/>
    </source>
</evidence>
<feature type="region of interest" description="Disordered" evidence="1">
    <location>
        <begin position="26"/>
        <end position="234"/>
    </location>
</feature>
<dbReference type="InterPro" id="IPR010506">
    <property type="entry name" value="DMAP1-bd"/>
</dbReference>
<accession>A0AAW1IF05</accession>
<organism evidence="3 4">
    <name type="scientific">Popillia japonica</name>
    <name type="common">Japanese beetle</name>
    <dbReference type="NCBI Taxonomy" id="7064"/>
    <lineage>
        <taxon>Eukaryota</taxon>
        <taxon>Metazoa</taxon>
        <taxon>Ecdysozoa</taxon>
        <taxon>Arthropoda</taxon>
        <taxon>Hexapoda</taxon>
        <taxon>Insecta</taxon>
        <taxon>Pterygota</taxon>
        <taxon>Neoptera</taxon>
        <taxon>Endopterygota</taxon>
        <taxon>Coleoptera</taxon>
        <taxon>Polyphaga</taxon>
        <taxon>Scarabaeiformia</taxon>
        <taxon>Scarabaeidae</taxon>
        <taxon>Rutelinae</taxon>
        <taxon>Popillia</taxon>
    </lineage>
</organism>
<feature type="compositionally biased region" description="Basic and acidic residues" evidence="1">
    <location>
        <begin position="103"/>
        <end position="116"/>
    </location>
</feature>
<evidence type="ECO:0000259" key="2">
    <source>
        <dbReference type="PROSITE" id="PS51912"/>
    </source>
</evidence>
<dbReference type="EMBL" id="JASPKY010000597">
    <property type="protein sequence ID" value="KAK9688284.1"/>
    <property type="molecule type" value="Genomic_DNA"/>
</dbReference>
<evidence type="ECO:0000313" key="3">
    <source>
        <dbReference type="EMBL" id="KAK9688284.1"/>
    </source>
</evidence>
<feature type="compositionally biased region" description="Basic and acidic residues" evidence="1">
    <location>
        <begin position="175"/>
        <end position="184"/>
    </location>
</feature>
<sequence>MENLEDVADRAEAERQQSLRDLEQLYEWLQQFEDPPPAPRPPPPQQFRNGDITQKGYEKKRTRLLSPYVPKQNANVGVSGVTGENRGVSPASRAMRRGNRRLTRNESRYHSGKENRGVSPASRAMRRGNRRLTRNESRYHSEVRQEAVQQALAQAMQNRHKLPMPSKRTSVMARSPDRDRHDSESSSDEDSIVNEETVESTPEREKARDRSTPQREGQRSEYASDATTTTTIGY</sequence>
<keyword evidence="4" id="KW-1185">Reference proteome</keyword>
<feature type="domain" description="DMAP1-binding" evidence="2">
    <location>
        <begin position="7"/>
        <end position="172"/>
    </location>
</feature>
<dbReference type="SMART" id="SM01137">
    <property type="entry name" value="DMAP_binding"/>
    <property type="match status" value="1"/>
</dbReference>
<feature type="compositionally biased region" description="Acidic residues" evidence="1">
    <location>
        <begin position="185"/>
        <end position="198"/>
    </location>
</feature>
<dbReference type="Pfam" id="PF06464">
    <property type="entry name" value="DMAP_binding"/>
    <property type="match status" value="1"/>
</dbReference>
<feature type="compositionally biased region" description="Basic and acidic residues" evidence="1">
    <location>
        <begin position="201"/>
        <end position="219"/>
    </location>
</feature>
<gene>
    <name evidence="3" type="ORF">QE152_g35664</name>
</gene>
<protein>
    <submittedName>
        <fullName evidence="3">DMAP1-binding Domain</fullName>
    </submittedName>
</protein>
<feature type="compositionally biased region" description="Polar residues" evidence="1">
    <location>
        <begin position="147"/>
        <end position="157"/>
    </location>
</feature>
<dbReference type="Proteomes" id="UP001458880">
    <property type="component" value="Unassembled WGS sequence"/>
</dbReference>
<reference evidence="3 4" key="1">
    <citation type="journal article" date="2024" name="BMC Genomics">
        <title>De novo assembly and annotation of Popillia japonica's genome with initial clues to its potential as an invasive pest.</title>
        <authorList>
            <person name="Cucini C."/>
            <person name="Boschi S."/>
            <person name="Funari R."/>
            <person name="Cardaioli E."/>
            <person name="Iannotti N."/>
            <person name="Marturano G."/>
            <person name="Paoli F."/>
            <person name="Bruttini M."/>
            <person name="Carapelli A."/>
            <person name="Frati F."/>
            <person name="Nardi F."/>
        </authorList>
    </citation>
    <scope>NUCLEOTIDE SEQUENCE [LARGE SCALE GENOMIC DNA]</scope>
    <source>
        <strain evidence="3">DMR45628</strain>
    </source>
</reference>
<name>A0AAW1IF05_POPJA</name>